<feature type="signal peptide" evidence="2">
    <location>
        <begin position="1"/>
        <end position="24"/>
    </location>
</feature>
<comment type="caution">
    <text evidence="3">The sequence shown here is derived from an EMBL/GenBank/DDBJ whole genome shotgun (WGS) entry which is preliminary data.</text>
</comment>
<name>A0ABT0PQN8_9FLAO</name>
<keyword evidence="4" id="KW-1185">Reference proteome</keyword>
<feature type="compositionally biased region" description="Basic residues" evidence="1">
    <location>
        <begin position="304"/>
        <end position="327"/>
    </location>
</feature>
<evidence type="ECO:0000256" key="1">
    <source>
        <dbReference type="SAM" id="MobiDB-lite"/>
    </source>
</evidence>
<accession>A0ABT0PQN8</accession>
<proteinExistence type="predicted"/>
<dbReference type="InterPro" id="IPR025737">
    <property type="entry name" value="FApF"/>
</dbReference>
<evidence type="ECO:0000313" key="3">
    <source>
        <dbReference type="EMBL" id="MCL6273531.1"/>
    </source>
</evidence>
<evidence type="ECO:0000313" key="4">
    <source>
        <dbReference type="Proteomes" id="UP001203607"/>
    </source>
</evidence>
<dbReference type="Proteomes" id="UP001203607">
    <property type="component" value="Unassembled WGS sequence"/>
</dbReference>
<sequence length="327" mass="36929">MDFPSFKKALLLFCFIPMCGMAQYTDVINSNRPGRAVSAYAVGKNVVQAEIGLVYEQQDNADLNTDSNIFGTDIALRYGLLFETLEVVYEGSFISQNITFTQLGTEERRTDFSRNRLGLKFLIFDPFKDPEKNKPNLYSWRANNVFQLKNLVPAVSIYGGATFTLGDNPFYPGDGTVTPRVGVATQSRLSPRFVLISNVAYDRIGTDFPEWSYAMSLSHSFRDPKWSVFVEGQGFSGDRYSDILLRSGVAYLINEDFQADFHLGSGFKNDPSRIFAVLGMSYRLDFHKDKLIPIEDQKAVQGGKIKKNSAKKKRKKKKKGKKDKVDF</sequence>
<dbReference type="RefSeq" id="WP_249656704.1">
    <property type="nucleotide sequence ID" value="NZ_JAMFMA010000001.1"/>
</dbReference>
<feature type="chain" id="PRO_5047371275" evidence="2">
    <location>
        <begin position="25"/>
        <end position="327"/>
    </location>
</feature>
<reference evidence="3 4" key="1">
    <citation type="submission" date="2022-05" db="EMBL/GenBank/DDBJ databases">
        <authorList>
            <person name="Park J.-S."/>
        </authorList>
    </citation>
    <scope>NUCLEOTIDE SEQUENCE [LARGE SCALE GENOMIC DNA]</scope>
    <source>
        <strain evidence="3 4">2012CJ35-5</strain>
    </source>
</reference>
<dbReference type="Pfam" id="PF13557">
    <property type="entry name" value="Phenol_MetA_deg"/>
    <property type="match status" value="1"/>
</dbReference>
<gene>
    <name evidence="3" type="ORF">M3P19_05885</name>
</gene>
<evidence type="ECO:0000256" key="2">
    <source>
        <dbReference type="SAM" id="SignalP"/>
    </source>
</evidence>
<dbReference type="EMBL" id="JAMFMA010000001">
    <property type="protein sequence ID" value="MCL6273531.1"/>
    <property type="molecule type" value="Genomic_DNA"/>
</dbReference>
<keyword evidence="2" id="KW-0732">Signal</keyword>
<organism evidence="3 4">
    <name type="scientific">Flagellimonas spongiicola</name>
    <dbReference type="NCBI Taxonomy" id="2942208"/>
    <lineage>
        <taxon>Bacteria</taxon>
        <taxon>Pseudomonadati</taxon>
        <taxon>Bacteroidota</taxon>
        <taxon>Flavobacteriia</taxon>
        <taxon>Flavobacteriales</taxon>
        <taxon>Flavobacteriaceae</taxon>
        <taxon>Flagellimonas</taxon>
    </lineage>
</organism>
<protein>
    <submittedName>
        <fullName evidence="3">Transporter</fullName>
    </submittedName>
</protein>
<feature type="region of interest" description="Disordered" evidence="1">
    <location>
        <begin position="301"/>
        <end position="327"/>
    </location>
</feature>